<reference evidence="6 7" key="1">
    <citation type="submission" date="2019-04" db="EMBL/GenBank/DDBJ databases">
        <title>Comparative genomics and transcriptomics to analyze fruiting body development in filamentous ascomycetes.</title>
        <authorList>
            <consortium name="DOE Joint Genome Institute"/>
            <person name="Lutkenhaus R."/>
            <person name="Traeger S."/>
            <person name="Breuer J."/>
            <person name="Kuo A."/>
            <person name="Lipzen A."/>
            <person name="Pangilinan J."/>
            <person name="Dilworth D."/>
            <person name="Sandor L."/>
            <person name="Poggeler S."/>
            <person name="Barry K."/>
            <person name="Grigoriev I.V."/>
            <person name="Nowrousian M."/>
        </authorList>
    </citation>
    <scope>NUCLEOTIDE SEQUENCE [LARGE SCALE GENOMIC DNA]</scope>
    <source>
        <strain evidence="6 7">CBS 389.68</strain>
    </source>
</reference>
<keyword evidence="4" id="KW-0809">Transit peptide</keyword>
<evidence type="ECO:0000256" key="4">
    <source>
        <dbReference type="RuleBase" id="RU364055"/>
    </source>
</evidence>
<name>A0A4S2MVE2_9PEZI</name>
<evidence type="ECO:0000313" key="7">
    <source>
        <dbReference type="Proteomes" id="UP000298138"/>
    </source>
</evidence>
<dbReference type="CDD" id="cd06848">
    <property type="entry name" value="GCS_H"/>
    <property type="match status" value="1"/>
</dbReference>
<dbReference type="Pfam" id="PF01597">
    <property type="entry name" value="GCV_H"/>
    <property type="match status" value="1"/>
</dbReference>
<dbReference type="Proteomes" id="UP000298138">
    <property type="component" value="Unassembled WGS sequence"/>
</dbReference>
<dbReference type="OrthoDB" id="10264154at2759"/>
<dbReference type="EMBL" id="ML220124">
    <property type="protein sequence ID" value="TGZ80484.1"/>
    <property type="molecule type" value="Genomic_DNA"/>
</dbReference>
<dbReference type="InterPro" id="IPR033753">
    <property type="entry name" value="GCV_H/Fam206"/>
</dbReference>
<dbReference type="InterPro" id="IPR017453">
    <property type="entry name" value="GCV_H_sub"/>
</dbReference>
<comment type="function">
    <text evidence="4">The H protein shuttles the methylamine group of glycine from the P protein to the T protein.</text>
</comment>
<evidence type="ECO:0000313" key="6">
    <source>
        <dbReference type="EMBL" id="TGZ80484.1"/>
    </source>
</evidence>
<dbReference type="InParanoid" id="A0A4S2MVE2"/>
<dbReference type="GO" id="GO:0019464">
    <property type="term" value="P:glycine decarboxylation via glycine cleavage system"/>
    <property type="evidence" value="ECO:0007669"/>
    <property type="project" value="UniProtKB-UniRule"/>
</dbReference>
<dbReference type="NCBIfam" id="TIGR00527">
    <property type="entry name" value="gcvH"/>
    <property type="match status" value="1"/>
</dbReference>
<comment type="cofactor">
    <cofactor evidence="4">
        <name>(R)-lipoate</name>
        <dbReference type="ChEBI" id="CHEBI:83088"/>
    </cofactor>
    <text evidence="4">Binds 1 lipoyl cofactor covalently.</text>
</comment>
<dbReference type="AlphaFoldDB" id="A0A4S2MVE2"/>
<gene>
    <name evidence="6" type="ORF">EX30DRAFT_372128</name>
</gene>
<proteinExistence type="inferred from homology"/>
<comment type="subcellular location">
    <subcellularLocation>
        <location evidence="4">Mitochondrion</location>
    </subcellularLocation>
</comment>
<dbReference type="HAMAP" id="MF_00272">
    <property type="entry name" value="GcvH"/>
    <property type="match status" value="1"/>
</dbReference>
<comment type="subunit">
    <text evidence="4">The glycine cleavage system is composed of four proteins: P, T, L and H.</text>
</comment>
<dbReference type="SUPFAM" id="SSF51230">
    <property type="entry name" value="Single hybrid motif"/>
    <property type="match status" value="1"/>
</dbReference>
<dbReference type="STRING" id="341454.A0A4S2MVE2"/>
<organism evidence="6 7">
    <name type="scientific">Ascodesmis nigricans</name>
    <dbReference type="NCBI Taxonomy" id="341454"/>
    <lineage>
        <taxon>Eukaryota</taxon>
        <taxon>Fungi</taxon>
        <taxon>Dikarya</taxon>
        <taxon>Ascomycota</taxon>
        <taxon>Pezizomycotina</taxon>
        <taxon>Pezizomycetes</taxon>
        <taxon>Pezizales</taxon>
        <taxon>Ascodesmidaceae</taxon>
        <taxon>Ascodesmis</taxon>
    </lineage>
</organism>
<keyword evidence="7" id="KW-1185">Reference proteome</keyword>
<evidence type="ECO:0000256" key="2">
    <source>
        <dbReference type="ARBA" id="ARBA00022823"/>
    </source>
</evidence>
<protein>
    <recommendedName>
        <fullName evidence="4">Glycine cleavage system H protein</fullName>
    </recommendedName>
</protein>
<evidence type="ECO:0000259" key="5">
    <source>
        <dbReference type="PROSITE" id="PS50968"/>
    </source>
</evidence>
<dbReference type="InterPro" id="IPR000089">
    <property type="entry name" value="Biotin_lipoyl"/>
</dbReference>
<dbReference type="Gene3D" id="2.40.50.100">
    <property type="match status" value="1"/>
</dbReference>
<accession>A0A4S2MVE2</accession>
<feature type="modified residue" description="N6-lipoyllysine" evidence="3">
    <location>
        <position position="96"/>
    </location>
</feature>
<evidence type="ECO:0000256" key="3">
    <source>
        <dbReference type="PIRSR" id="PIRSR617453-50"/>
    </source>
</evidence>
<comment type="similarity">
    <text evidence="1 4">Belongs to the GcvH family.</text>
</comment>
<dbReference type="GO" id="GO:0009249">
    <property type="term" value="P:protein lipoylation"/>
    <property type="evidence" value="ECO:0007669"/>
    <property type="project" value="TreeGrafter"/>
</dbReference>
<evidence type="ECO:0000256" key="1">
    <source>
        <dbReference type="ARBA" id="ARBA00009249"/>
    </source>
</evidence>
<dbReference type="PANTHER" id="PTHR11715">
    <property type="entry name" value="GLYCINE CLEAVAGE SYSTEM H PROTEIN"/>
    <property type="match status" value="1"/>
</dbReference>
<keyword evidence="2 3" id="KW-0450">Lipoyl</keyword>
<dbReference type="PROSITE" id="PS50968">
    <property type="entry name" value="BIOTINYL_LIPOYL"/>
    <property type="match status" value="1"/>
</dbReference>
<sequence>MASVLRPLLRTRAPAAFIRSSFAARSISTTPRLSEILKRYTKEHEWVTLDTSSSVATIGITQHAADALGDVVYIELPAVEDQVTESEPFGAVESVKSASDILSPVSGEVVEKNEAIEGKPGDLNKDPEGEGWLVKVKVEGGEEIVEGLMEQTAYEDFCKQD</sequence>
<feature type="domain" description="Lipoyl-binding" evidence="5">
    <location>
        <begin position="55"/>
        <end position="137"/>
    </location>
</feature>
<dbReference type="GO" id="GO:0005960">
    <property type="term" value="C:glycine cleavage complex"/>
    <property type="evidence" value="ECO:0007669"/>
    <property type="project" value="UniProtKB-UniRule"/>
</dbReference>
<dbReference type="GO" id="GO:0005739">
    <property type="term" value="C:mitochondrion"/>
    <property type="evidence" value="ECO:0007669"/>
    <property type="project" value="UniProtKB-SubCell"/>
</dbReference>
<dbReference type="NCBIfam" id="NF002270">
    <property type="entry name" value="PRK01202.1"/>
    <property type="match status" value="1"/>
</dbReference>
<dbReference type="InterPro" id="IPR011053">
    <property type="entry name" value="Single_hybrid_motif"/>
</dbReference>
<dbReference type="InterPro" id="IPR002930">
    <property type="entry name" value="GCV_H"/>
</dbReference>
<dbReference type="FunCoup" id="A0A4S2MVE2">
    <property type="interactions" value="857"/>
</dbReference>
<dbReference type="PANTHER" id="PTHR11715:SF3">
    <property type="entry name" value="GLYCINE CLEAVAGE SYSTEM H PROTEIN-RELATED"/>
    <property type="match status" value="1"/>
</dbReference>
<keyword evidence="4" id="KW-0496">Mitochondrion</keyword>